<dbReference type="Proteomes" id="UP000683925">
    <property type="component" value="Unassembled WGS sequence"/>
</dbReference>
<reference evidence="8" key="1">
    <citation type="submission" date="2021-01" db="EMBL/GenBank/DDBJ databases">
        <authorList>
            <consortium name="Genoscope - CEA"/>
            <person name="William W."/>
        </authorList>
    </citation>
    <scope>NUCLEOTIDE SEQUENCE</scope>
</reference>
<keyword evidence="4" id="KW-0175">Coiled coil</keyword>
<dbReference type="GO" id="GO:0035091">
    <property type="term" value="F:phosphatidylinositol binding"/>
    <property type="evidence" value="ECO:0007669"/>
    <property type="project" value="InterPro"/>
</dbReference>
<dbReference type="Pfam" id="PF00787">
    <property type="entry name" value="PX"/>
    <property type="match status" value="1"/>
</dbReference>
<dbReference type="AlphaFoldDB" id="A0A8S1YAZ4"/>
<dbReference type="InterPro" id="IPR015894">
    <property type="entry name" value="Guanylate-bd_N"/>
</dbReference>
<dbReference type="PANTHER" id="PTHR10751">
    <property type="entry name" value="GUANYLATE BINDING PROTEIN"/>
    <property type="match status" value="1"/>
</dbReference>
<dbReference type="GO" id="GO:0003924">
    <property type="term" value="F:GTPase activity"/>
    <property type="evidence" value="ECO:0007669"/>
    <property type="project" value="InterPro"/>
</dbReference>
<evidence type="ECO:0000256" key="1">
    <source>
        <dbReference type="ARBA" id="ARBA00022741"/>
    </source>
</evidence>
<keyword evidence="1" id="KW-0547">Nucleotide-binding</keyword>
<evidence type="ECO:0000313" key="9">
    <source>
        <dbReference type="Proteomes" id="UP000683925"/>
    </source>
</evidence>
<feature type="coiled-coil region" evidence="4">
    <location>
        <begin position="557"/>
        <end position="634"/>
    </location>
</feature>
<dbReference type="OrthoDB" id="2135133at2759"/>
<dbReference type="FunFam" id="3.40.50.300:FF:001470">
    <property type="entry name" value="Interferon-induced guanylate-binding protein 1"/>
    <property type="match status" value="1"/>
</dbReference>
<name>A0A8S1YAZ4_PAROT</name>
<dbReference type="SMART" id="SM00312">
    <property type="entry name" value="PX"/>
    <property type="match status" value="1"/>
</dbReference>
<feature type="domain" description="GB1/RHD3-type G" evidence="7">
    <location>
        <begin position="32"/>
        <end position="267"/>
    </location>
</feature>
<dbReference type="PROSITE" id="PS50195">
    <property type="entry name" value="PX"/>
    <property type="match status" value="1"/>
</dbReference>
<evidence type="ECO:0000259" key="7">
    <source>
        <dbReference type="PROSITE" id="PS51715"/>
    </source>
</evidence>
<feature type="coiled-coil region" evidence="4">
    <location>
        <begin position="450"/>
        <end position="506"/>
    </location>
</feature>
<evidence type="ECO:0000256" key="5">
    <source>
        <dbReference type="SAM" id="MobiDB-lite"/>
    </source>
</evidence>
<feature type="coiled-coil region" evidence="4">
    <location>
        <begin position="694"/>
        <end position="721"/>
    </location>
</feature>
<accession>A0A8S1YAZ4</accession>
<evidence type="ECO:0000256" key="4">
    <source>
        <dbReference type="SAM" id="Coils"/>
    </source>
</evidence>
<feature type="compositionally biased region" description="Polar residues" evidence="5">
    <location>
        <begin position="927"/>
        <end position="947"/>
    </location>
</feature>
<dbReference type="InterPro" id="IPR003191">
    <property type="entry name" value="Guanylate-bd/ATL_C"/>
</dbReference>
<dbReference type="PROSITE" id="PS51715">
    <property type="entry name" value="G_GB1_RHD3"/>
    <property type="match status" value="1"/>
</dbReference>
<dbReference type="FunFam" id="3.30.1520.10:FF:000120">
    <property type="entry name" value="Uncharacterized protein"/>
    <property type="match status" value="1"/>
</dbReference>
<evidence type="ECO:0000313" key="8">
    <source>
        <dbReference type="EMBL" id="CAD8211245.1"/>
    </source>
</evidence>
<dbReference type="Pfam" id="PF02263">
    <property type="entry name" value="GBP"/>
    <property type="match status" value="1"/>
</dbReference>
<evidence type="ECO:0000259" key="6">
    <source>
        <dbReference type="PROSITE" id="PS50195"/>
    </source>
</evidence>
<evidence type="ECO:0008006" key="10">
    <source>
        <dbReference type="Google" id="ProtNLM"/>
    </source>
</evidence>
<evidence type="ECO:0000256" key="2">
    <source>
        <dbReference type="ARBA" id="ARBA00023134"/>
    </source>
</evidence>
<dbReference type="Pfam" id="PF02841">
    <property type="entry name" value="GBP_C"/>
    <property type="match status" value="1"/>
</dbReference>
<evidence type="ECO:0000256" key="3">
    <source>
        <dbReference type="PROSITE-ProRule" id="PRU01052"/>
    </source>
</evidence>
<comment type="similarity">
    <text evidence="3">Belongs to the TRAFAC class dynamin-like GTPase superfamily. GB1/RHD3 GTPase family.</text>
</comment>
<dbReference type="GO" id="GO:0005525">
    <property type="term" value="F:GTP binding"/>
    <property type="evidence" value="ECO:0007669"/>
    <property type="project" value="UniProtKB-KW"/>
</dbReference>
<organism evidence="8 9">
    <name type="scientific">Paramecium octaurelia</name>
    <dbReference type="NCBI Taxonomy" id="43137"/>
    <lineage>
        <taxon>Eukaryota</taxon>
        <taxon>Sar</taxon>
        <taxon>Alveolata</taxon>
        <taxon>Ciliophora</taxon>
        <taxon>Intramacronucleata</taxon>
        <taxon>Oligohymenophorea</taxon>
        <taxon>Peniculida</taxon>
        <taxon>Parameciidae</taxon>
        <taxon>Paramecium</taxon>
    </lineage>
</organism>
<dbReference type="OMA" id="CCSAIED"/>
<gene>
    <name evidence="8" type="ORF">POCTA_138.1.T1530111</name>
</gene>
<proteinExistence type="inferred from homology"/>
<feature type="region of interest" description="Disordered" evidence="5">
    <location>
        <begin position="763"/>
        <end position="797"/>
    </location>
</feature>
<dbReference type="EMBL" id="CAJJDP010000155">
    <property type="protein sequence ID" value="CAD8211245.1"/>
    <property type="molecule type" value="Genomic_DNA"/>
</dbReference>
<feature type="domain" description="PX" evidence="6">
    <location>
        <begin position="804"/>
        <end position="924"/>
    </location>
</feature>
<keyword evidence="9" id="KW-1185">Reference proteome</keyword>
<keyword evidence="2" id="KW-0342">GTP-binding</keyword>
<protein>
    <recommendedName>
        <fullName evidence="10">Guanylate-binding protein</fullName>
    </recommendedName>
</protein>
<dbReference type="InterPro" id="IPR001683">
    <property type="entry name" value="PX_dom"/>
</dbReference>
<feature type="region of interest" description="Disordered" evidence="5">
    <location>
        <begin position="927"/>
        <end position="950"/>
    </location>
</feature>
<comment type="caution">
    <text evidence="8">The sequence shown here is derived from an EMBL/GenBank/DDBJ whole genome shotgun (WGS) entry which is preliminary data.</text>
</comment>
<dbReference type="InterPro" id="IPR030386">
    <property type="entry name" value="G_GB1_RHD3_dom"/>
</dbReference>
<sequence>MNAPKAIPFIKYINNQFQVDPQAEQFLASLGSEKLGVVSIVGKYRTGKSFFVNRVLLNQQAGGFSVGPTINPCTKGLWIWSQTITAQNAEFPDMKAIIIDTEGFGGMDENVNHDTRIFLFSLLLSSYFIYNSVGNIDENALNTLNLIVNLAKDIQQNTENTFPQFLWIVRDFSLQMVDPQGNSINPKQYLENALELQKGLSDSVEQKNRIRRMIKHFFRERDCMTMVRPVEKELDLQHLDSLHDSNFREEFVQQLKEARSKIFKRVRPKSVQGSMVNGIQLLQLAKAYVDLINGGKVPNVESAWGYVCKAEGERALRECINMAEQQIEKLKTQVIQDLPAVKQQLLDQVRKQFKLKAIGSEDDLKQFTEKLSEQFDEKFKELKQSNKRNLKNHQSKVLQPHIENILDKLKNDEFSNYYELQSEMFKIRDQFQKEVGRNQQVSQLFDEMSLQIYQQAAEKLTRKASQQTNQENKQLEYKVQNLEKELKTLQEEKHQLELQSSSKLEQLCKENELLSKSELQLKTQFQQIQQQTQQVQQQSQHQIQQHDKQLALISQENVYLQKEISTLNDKSSQLENENKKLRQELITSKATNEQLQQKCHTLDYGRAQEIQKLQLEFEKKIQELNNDIDSKKQTARQQSEWMVEKSYLENQVTFLKSQLDENKRLHDALLIALQSQNNPSNDYQESTLELLETNRNLSAAMDKMEMRCKQLEEKVTKLKKFKKIFKNSSSIVCLHCNRQYQSNGFSQHLSTCIDNTPCNPIVPTQQQQSQQQQQQQSQQQAQSHQQTHNQSLTHPLPPPIDLSQLQISINQTMVRETPDNKPYTEYMIRVQYNLKKWTISRRYKNFCELHQAIIQQYPNLKMPESSSAIINTADIGSVFNAKRPTVIEDRRRALQSYIRDLAKLDPVRNCTAYRKFLELDTIDQVEQPSRSMSQMGSPKNEGLQSSRDYGRDSLSVMPKPFWKQSTQQIAIGASTSRDQKYEEVPVQNNYARQKENQPTSSASNLNTKIDRKLLPQSPQSFLKAFQKQQETAFKVYRMHHQHSLLEISGDIQ</sequence>
<feature type="compositionally biased region" description="Low complexity" evidence="5">
    <location>
        <begin position="765"/>
        <end position="786"/>
    </location>
</feature>